<dbReference type="OrthoDB" id="9812738at2"/>
<keyword evidence="5 9" id="KW-0653">Protein transport</keyword>
<feature type="transmembrane region" description="Helical" evidence="9">
    <location>
        <begin position="31"/>
        <end position="52"/>
    </location>
</feature>
<keyword evidence="7 9" id="KW-0811">Translocation</keyword>
<dbReference type="GO" id="GO:0043952">
    <property type="term" value="P:protein transport by the Sec complex"/>
    <property type="evidence" value="ECO:0007669"/>
    <property type="project" value="UniProtKB-UniRule"/>
</dbReference>
<dbReference type="KEGG" id="geo:Geob_3638"/>
<dbReference type="PRINTS" id="PR01650">
    <property type="entry name" value="SECETRNLCASE"/>
</dbReference>
<dbReference type="NCBIfam" id="TIGR00964">
    <property type="entry name" value="secE_bact"/>
    <property type="match status" value="1"/>
</dbReference>
<keyword evidence="9" id="KW-0997">Cell inner membrane</keyword>
<proteinExistence type="inferred from homology"/>
<dbReference type="AlphaFoldDB" id="B9M6V8"/>
<keyword evidence="11" id="KW-1185">Reference proteome</keyword>
<keyword evidence="2 9" id="KW-0813">Transport</keyword>
<comment type="function">
    <text evidence="9">Essential subunit of the Sec protein translocation channel SecYEG. Clamps together the 2 halves of SecY. May contact the channel plug during translocation.</text>
</comment>
<evidence type="ECO:0000256" key="8">
    <source>
        <dbReference type="ARBA" id="ARBA00023136"/>
    </source>
</evidence>
<dbReference type="HOGENOM" id="CLU_113663_8_0_7"/>
<evidence type="ECO:0000256" key="1">
    <source>
        <dbReference type="ARBA" id="ARBA00004370"/>
    </source>
</evidence>
<evidence type="ECO:0000256" key="6">
    <source>
        <dbReference type="ARBA" id="ARBA00022989"/>
    </source>
</evidence>
<evidence type="ECO:0000256" key="7">
    <source>
        <dbReference type="ARBA" id="ARBA00023010"/>
    </source>
</evidence>
<evidence type="ECO:0000256" key="4">
    <source>
        <dbReference type="ARBA" id="ARBA00022692"/>
    </source>
</evidence>
<gene>
    <name evidence="9 10" type="primary">secE</name>
    <name evidence="10" type="ordered locus">Geob_3638</name>
</gene>
<sequence>MLVKTKNFLEEVRAELGKVTWPARKETISTAWVVVVIIVLISLYLGACDVVLAKLIRFILR</sequence>
<evidence type="ECO:0000256" key="9">
    <source>
        <dbReference type="HAMAP-Rule" id="MF_00422"/>
    </source>
</evidence>
<evidence type="ECO:0000313" key="10">
    <source>
        <dbReference type="EMBL" id="ACM21979.1"/>
    </source>
</evidence>
<name>B9M6V8_GEODF</name>
<dbReference type="eggNOG" id="COG0690">
    <property type="taxonomic scope" value="Bacteria"/>
</dbReference>
<dbReference type="GO" id="GO:0005886">
    <property type="term" value="C:plasma membrane"/>
    <property type="evidence" value="ECO:0007669"/>
    <property type="project" value="UniProtKB-SubCell"/>
</dbReference>
<dbReference type="PANTHER" id="PTHR33910:SF1">
    <property type="entry name" value="PROTEIN TRANSLOCASE SUBUNIT SECE"/>
    <property type="match status" value="1"/>
</dbReference>
<organism evidence="10 11">
    <name type="scientific">Geotalea daltonii (strain DSM 22248 / JCM 15807 / FRC-32)</name>
    <name type="common">Geobacter daltonii</name>
    <dbReference type="NCBI Taxonomy" id="316067"/>
    <lineage>
        <taxon>Bacteria</taxon>
        <taxon>Pseudomonadati</taxon>
        <taxon>Thermodesulfobacteriota</taxon>
        <taxon>Desulfuromonadia</taxon>
        <taxon>Geobacterales</taxon>
        <taxon>Geobacteraceae</taxon>
        <taxon>Geotalea</taxon>
    </lineage>
</organism>
<comment type="subcellular location">
    <subcellularLocation>
        <location evidence="9">Cell inner membrane</location>
        <topology evidence="9">Single-pass membrane protein</topology>
    </subcellularLocation>
    <subcellularLocation>
        <location evidence="1">Membrane</location>
    </subcellularLocation>
</comment>
<dbReference type="RefSeq" id="WP_012648706.1">
    <property type="nucleotide sequence ID" value="NC_011979.1"/>
</dbReference>
<keyword evidence="8 9" id="KW-0472">Membrane</keyword>
<dbReference type="HAMAP" id="MF_00422">
    <property type="entry name" value="SecE"/>
    <property type="match status" value="1"/>
</dbReference>
<protein>
    <recommendedName>
        <fullName evidence="9">Protein translocase subunit SecE</fullName>
    </recommendedName>
</protein>
<dbReference type="GO" id="GO:0065002">
    <property type="term" value="P:intracellular protein transmembrane transport"/>
    <property type="evidence" value="ECO:0007669"/>
    <property type="project" value="UniProtKB-UniRule"/>
</dbReference>
<comment type="similarity">
    <text evidence="9">Belongs to the SecE/SEC61-gamma family.</text>
</comment>
<comment type="subunit">
    <text evidence="9">Component of the Sec protein translocase complex. Heterotrimer consisting of SecY, SecE and SecG subunits. The heterotrimers can form oligomers, although 1 heterotrimer is thought to be able to translocate proteins. Interacts with the ribosome. Interacts with SecDF, and other proteins may be involved. Interacts with SecA.</text>
</comment>
<dbReference type="STRING" id="316067.Geob_3638"/>
<evidence type="ECO:0000313" key="11">
    <source>
        <dbReference type="Proteomes" id="UP000007721"/>
    </source>
</evidence>
<dbReference type="Pfam" id="PF00584">
    <property type="entry name" value="SecE"/>
    <property type="match status" value="1"/>
</dbReference>
<dbReference type="PROSITE" id="PS01067">
    <property type="entry name" value="SECE_SEC61G"/>
    <property type="match status" value="1"/>
</dbReference>
<evidence type="ECO:0000256" key="3">
    <source>
        <dbReference type="ARBA" id="ARBA00022475"/>
    </source>
</evidence>
<dbReference type="GO" id="GO:0008320">
    <property type="term" value="F:protein transmembrane transporter activity"/>
    <property type="evidence" value="ECO:0007669"/>
    <property type="project" value="UniProtKB-UniRule"/>
</dbReference>
<dbReference type="GO" id="GO:0006605">
    <property type="term" value="P:protein targeting"/>
    <property type="evidence" value="ECO:0007669"/>
    <property type="project" value="UniProtKB-UniRule"/>
</dbReference>
<dbReference type="PANTHER" id="PTHR33910">
    <property type="entry name" value="PROTEIN TRANSLOCASE SUBUNIT SECE"/>
    <property type="match status" value="1"/>
</dbReference>
<keyword evidence="6 9" id="KW-1133">Transmembrane helix</keyword>
<dbReference type="InterPro" id="IPR001901">
    <property type="entry name" value="Translocase_SecE/Sec61-g"/>
</dbReference>
<evidence type="ECO:0000256" key="5">
    <source>
        <dbReference type="ARBA" id="ARBA00022927"/>
    </source>
</evidence>
<dbReference type="InterPro" id="IPR005807">
    <property type="entry name" value="SecE_bac"/>
</dbReference>
<evidence type="ECO:0000256" key="2">
    <source>
        <dbReference type="ARBA" id="ARBA00022448"/>
    </source>
</evidence>
<keyword evidence="3 9" id="KW-1003">Cell membrane</keyword>
<reference evidence="10 11" key="1">
    <citation type="submission" date="2009-01" db="EMBL/GenBank/DDBJ databases">
        <title>Complete sequence of Geobacter sp. FRC-32.</title>
        <authorList>
            <consortium name="US DOE Joint Genome Institute"/>
            <person name="Lucas S."/>
            <person name="Copeland A."/>
            <person name="Lapidus A."/>
            <person name="Glavina del Rio T."/>
            <person name="Dalin E."/>
            <person name="Tice H."/>
            <person name="Bruce D."/>
            <person name="Goodwin L."/>
            <person name="Pitluck S."/>
            <person name="Saunders E."/>
            <person name="Brettin T."/>
            <person name="Detter J.C."/>
            <person name="Han C."/>
            <person name="Larimer F."/>
            <person name="Land M."/>
            <person name="Hauser L."/>
            <person name="Kyrpides N."/>
            <person name="Ovchinnikova G."/>
            <person name="Kostka J."/>
            <person name="Richardson P."/>
        </authorList>
    </citation>
    <scope>NUCLEOTIDE SEQUENCE [LARGE SCALE GENOMIC DNA]</scope>
    <source>
        <strain evidence="11">DSM 22248 / JCM 15807 / FRC-32</strain>
    </source>
</reference>
<accession>B9M6V8</accession>
<dbReference type="InterPro" id="IPR038379">
    <property type="entry name" value="SecE_sf"/>
</dbReference>
<keyword evidence="4 9" id="KW-0812">Transmembrane</keyword>
<dbReference type="Proteomes" id="UP000007721">
    <property type="component" value="Chromosome"/>
</dbReference>
<dbReference type="GO" id="GO:0009306">
    <property type="term" value="P:protein secretion"/>
    <property type="evidence" value="ECO:0007669"/>
    <property type="project" value="UniProtKB-UniRule"/>
</dbReference>
<dbReference type="EMBL" id="CP001390">
    <property type="protein sequence ID" value="ACM21979.1"/>
    <property type="molecule type" value="Genomic_DNA"/>
</dbReference>
<dbReference type="Gene3D" id="1.20.5.1030">
    <property type="entry name" value="Preprotein translocase secy subunit"/>
    <property type="match status" value="1"/>
</dbReference>